<evidence type="ECO:0000256" key="1">
    <source>
        <dbReference type="SAM" id="Phobius"/>
    </source>
</evidence>
<evidence type="ECO:0000313" key="2">
    <source>
        <dbReference type="EMBL" id="SLN35070.1"/>
    </source>
</evidence>
<protein>
    <submittedName>
        <fullName evidence="2">Uncharacterized protein</fullName>
    </submittedName>
</protein>
<keyword evidence="1" id="KW-0472">Membrane</keyword>
<sequence length="85" mass="9126">MLLVILMIVTLVSSFFVGAFGMPFKMLVGATLAWCAMVLFDAVSWLMSDKATRPGLKFPAKSLGALFVTVVAVFILGLWLGLGDL</sequence>
<feature type="transmembrane region" description="Helical" evidence="1">
    <location>
        <begin position="60"/>
        <end position="82"/>
    </location>
</feature>
<accession>A0A1X6YZ43</accession>
<dbReference type="AlphaFoldDB" id="A0A1X6YZ43"/>
<reference evidence="3" key="1">
    <citation type="submission" date="2017-03" db="EMBL/GenBank/DDBJ databases">
        <authorList>
            <person name="Rodrigo-Torres L."/>
            <person name="Arahal R.D."/>
            <person name="Lucena T."/>
        </authorList>
    </citation>
    <scope>NUCLEOTIDE SEQUENCE [LARGE SCALE GENOMIC DNA]</scope>
    <source>
        <strain evidence="3">CECT 8370</strain>
    </source>
</reference>
<keyword evidence="1" id="KW-0812">Transmembrane</keyword>
<organism evidence="2 3">
    <name type="scientific">Roseovarius gaetbuli</name>
    <dbReference type="NCBI Taxonomy" id="1356575"/>
    <lineage>
        <taxon>Bacteria</taxon>
        <taxon>Pseudomonadati</taxon>
        <taxon>Pseudomonadota</taxon>
        <taxon>Alphaproteobacteria</taxon>
        <taxon>Rhodobacterales</taxon>
        <taxon>Roseobacteraceae</taxon>
        <taxon>Roseovarius</taxon>
    </lineage>
</organism>
<dbReference type="Proteomes" id="UP000194012">
    <property type="component" value="Unassembled WGS sequence"/>
</dbReference>
<dbReference type="EMBL" id="FWFJ01000010">
    <property type="protein sequence ID" value="SLN35070.1"/>
    <property type="molecule type" value="Genomic_DNA"/>
</dbReference>
<evidence type="ECO:0000313" key="3">
    <source>
        <dbReference type="Proteomes" id="UP000194012"/>
    </source>
</evidence>
<feature type="transmembrane region" description="Helical" evidence="1">
    <location>
        <begin position="31"/>
        <end position="48"/>
    </location>
</feature>
<keyword evidence="1" id="KW-1133">Transmembrane helix</keyword>
<name>A0A1X6YZ43_9RHOB</name>
<proteinExistence type="predicted"/>
<gene>
    <name evidence="2" type="ORF">ROG8370_01428</name>
</gene>
<keyword evidence="3" id="KW-1185">Reference proteome</keyword>